<dbReference type="GO" id="GO:0016747">
    <property type="term" value="F:acyltransferase activity, transferring groups other than amino-acyl groups"/>
    <property type="evidence" value="ECO:0007669"/>
    <property type="project" value="InterPro"/>
</dbReference>
<gene>
    <name evidence="2" type="ORF">SAMN05421684_3693</name>
</gene>
<evidence type="ECO:0000259" key="1">
    <source>
        <dbReference type="PROSITE" id="PS51186"/>
    </source>
</evidence>
<dbReference type="Proteomes" id="UP000199632">
    <property type="component" value="Unassembled WGS sequence"/>
</dbReference>
<dbReference type="InterPro" id="IPR051531">
    <property type="entry name" value="N-acetyltransferase"/>
</dbReference>
<dbReference type="Gene3D" id="3.40.630.30">
    <property type="match status" value="1"/>
</dbReference>
<evidence type="ECO:0000313" key="3">
    <source>
        <dbReference type="Proteomes" id="UP000199632"/>
    </source>
</evidence>
<accession>A0A1H3RD21</accession>
<dbReference type="InterPro" id="IPR000182">
    <property type="entry name" value="GNAT_dom"/>
</dbReference>
<dbReference type="EMBL" id="FNQB01000002">
    <property type="protein sequence ID" value="SDZ23215.1"/>
    <property type="molecule type" value="Genomic_DNA"/>
</dbReference>
<dbReference type="Pfam" id="PF13302">
    <property type="entry name" value="Acetyltransf_3"/>
    <property type="match status" value="1"/>
</dbReference>
<protein>
    <submittedName>
        <fullName evidence="2">Protein N-acetyltransferase, RimJ/RimL family</fullName>
    </submittedName>
</protein>
<dbReference type="AlphaFoldDB" id="A0A1H3RD21"/>
<keyword evidence="3" id="KW-1185">Reference proteome</keyword>
<dbReference type="InterPro" id="IPR016181">
    <property type="entry name" value="Acyl_CoA_acyltransferase"/>
</dbReference>
<dbReference type="OrthoDB" id="3533156at2"/>
<sequence length="168" mass="18755">MRTITSDRLLLRPWQDDDADFLLDLESRWEVVRFLGPHPVTMSTRDQALASIARRKAAGIWLITAVGDGRRLGNLLLKPIPLSAGEAGPDEVEIGWHLHPDAWGHGYATEAAAAVMADAFDRGLPRIIAVTMPENHVSQAVCRRLGMTHLGRTTRYYDTTKELFEKTL</sequence>
<keyword evidence="2" id="KW-0808">Transferase</keyword>
<feature type="domain" description="N-acetyltransferase" evidence="1">
    <location>
        <begin position="9"/>
        <end position="168"/>
    </location>
</feature>
<dbReference type="PROSITE" id="PS51186">
    <property type="entry name" value="GNAT"/>
    <property type="match status" value="1"/>
</dbReference>
<name>A0A1H3RD21_9ACTN</name>
<organism evidence="2 3">
    <name type="scientific">Asanoa ishikariensis</name>
    <dbReference type="NCBI Taxonomy" id="137265"/>
    <lineage>
        <taxon>Bacteria</taxon>
        <taxon>Bacillati</taxon>
        <taxon>Actinomycetota</taxon>
        <taxon>Actinomycetes</taxon>
        <taxon>Micromonosporales</taxon>
        <taxon>Micromonosporaceae</taxon>
        <taxon>Asanoa</taxon>
    </lineage>
</organism>
<dbReference type="STRING" id="137265.SAMN05421684_3693"/>
<proteinExistence type="predicted"/>
<dbReference type="PANTHER" id="PTHR43792">
    <property type="entry name" value="GNAT FAMILY, PUTATIVE (AFU_ORTHOLOGUE AFUA_3G00765)-RELATED-RELATED"/>
    <property type="match status" value="1"/>
</dbReference>
<dbReference type="SUPFAM" id="SSF55729">
    <property type="entry name" value="Acyl-CoA N-acyltransferases (Nat)"/>
    <property type="match status" value="1"/>
</dbReference>
<dbReference type="RefSeq" id="WP_090793662.1">
    <property type="nucleotide sequence ID" value="NZ_BOND01000008.1"/>
</dbReference>
<dbReference type="PANTHER" id="PTHR43792:SF1">
    <property type="entry name" value="N-ACETYLTRANSFERASE DOMAIN-CONTAINING PROTEIN"/>
    <property type="match status" value="1"/>
</dbReference>
<evidence type="ECO:0000313" key="2">
    <source>
        <dbReference type="EMBL" id="SDZ23215.1"/>
    </source>
</evidence>
<reference evidence="3" key="1">
    <citation type="submission" date="2016-10" db="EMBL/GenBank/DDBJ databases">
        <authorList>
            <person name="Varghese N."/>
            <person name="Submissions S."/>
        </authorList>
    </citation>
    <scope>NUCLEOTIDE SEQUENCE [LARGE SCALE GENOMIC DNA]</scope>
    <source>
        <strain evidence="3">DSM 44718</strain>
    </source>
</reference>